<accession>A0A1C3HB36</accession>
<keyword evidence="1 3" id="KW-0808">Transferase</keyword>
<dbReference type="PANTHER" id="PTHR13947">
    <property type="entry name" value="GNAT FAMILY N-ACETYLTRANSFERASE"/>
    <property type="match status" value="1"/>
</dbReference>
<dbReference type="InterPro" id="IPR000182">
    <property type="entry name" value="GNAT_dom"/>
</dbReference>
<feature type="domain" description="N-acetyltransferase" evidence="2">
    <location>
        <begin position="2"/>
        <end position="206"/>
    </location>
</feature>
<dbReference type="PROSITE" id="PS51186">
    <property type="entry name" value="GNAT"/>
    <property type="match status" value="1"/>
</dbReference>
<dbReference type="SUPFAM" id="SSF55729">
    <property type="entry name" value="Acyl-CoA N-acyltransferases (Nat)"/>
    <property type="match status" value="1"/>
</dbReference>
<dbReference type="InterPro" id="IPR016181">
    <property type="entry name" value="Acyl_CoA_acyltransferase"/>
</dbReference>
<dbReference type="CDD" id="cd04301">
    <property type="entry name" value="NAT_SF"/>
    <property type="match status" value="1"/>
</dbReference>
<dbReference type="GO" id="GO:0008080">
    <property type="term" value="F:N-acetyltransferase activity"/>
    <property type="evidence" value="ECO:0007669"/>
    <property type="project" value="InterPro"/>
</dbReference>
<protein>
    <submittedName>
        <fullName evidence="3">Putative acetyltransferase</fullName>
    </submittedName>
</protein>
<organism evidence="3">
    <name type="scientific">Serratia marcescens</name>
    <dbReference type="NCBI Taxonomy" id="615"/>
    <lineage>
        <taxon>Bacteria</taxon>
        <taxon>Pseudomonadati</taxon>
        <taxon>Pseudomonadota</taxon>
        <taxon>Gammaproteobacteria</taxon>
        <taxon>Enterobacterales</taxon>
        <taxon>Yersiniaceae</taxon>
        <taxon>Serratia</taxon>
    </lineage>
</organism>
<sequence>MLHIEPYRDADRLQTAALIYAAFCDKFQRARRLSPRLQWRLFYRLWCWKQGGSRERSFVVKQDEQVVAAFALNAAAGENNAGRRPHALPIWRLCRRYGWLNVWRMYLQIAVLQHTPAANELYLSYLAVAESQRGKGVGRRLLQWMNDYAAEQGAGRRLSLHVSRRNVDALRLYRRCGFQVRREEHYASLGLLFGQADWVLMEKRGGEATCAK</sequence>
<proteinExistence type="predicted"/>
<dbReference type="EMBL" id="LT575490">
    <property type="protein sequence ID" value="SAY42248.1"/>
    <property type="molecule type" value="Genomic_DNA"/>
</dbReference>
<dbReference type="InterPro" id="IPR050769">
    <property type="entry name" value="NAT_camello-type"/>
</dbReference>
<gene>
    <name evidence="3" type="ORF">PWN146_00926</name>
</gene>
<reference evidence="3" key="1">
    <citation type="submission" date="2016-05" db="EMBL/GenBank/DDBJ databases">
        <authorList>
            <person name="Cock P.J.A."/>
            <person name="Cock P.J.A."/>
        </authorList>
    </citation>
    <scope>NUCLEOTIDE SEQUENCE</scope>
    <source>
        <strain evidence="3">PWN146_assembly</strain>
    </source>
</reference>
<dbReference type="Pfam" id="PF00583">
    <property type="entry name" value="Acetyltransf_1"/>
    <property type="match status" value="1"/>
</dbReference>
<evidence type="ECO:0000256" key="1">
    <source>
        <dbReference type="ARBA" id="ARBA00022679"/>
    </source>
</evidence>
<dbReference type="AlphaFoldDB" id="A0A1C3HB36"/>
<dbReference type="Gene3D" id="3.40.630.30">
    <property type="match status" value="1"/>
</dbReference>
<evidence type="ECO:0000313" key="3">
    <source>
        <dbReference type="EMBL" id="SAY42248.1"/>
    </source>
</evidence>
<dbReference type="PANTHER" id="PTHR13947:SF37">
    <property type="entry name" value="LD18367P"/>
    <property type="match status" value="1"/>
</dbReference>
<evidence type="ECO:0000259" key="2">
    <source>
        <dbReference type="PROSITE" id="PS51186"/>
    </source>
</evidence>
<name>A0A1C3HB36_SERMA</name>